<keyword evidence="2" id="KW-1185">Reference proteome</keyword>
<dbReference type="EMBL" id="CAJNDS010002268">
    <property type="protein sequence ID" value="CAE7403075.1"/>
    <property type="molecule type" value="Genomic_DNA"/>
</dbReference>
<organism evidence="1 2">
    <name type="scientific">Symbiodinium natans</name>
    <dbReference type="NCBI Taxonomy" id="878477"/>
    <lineage>
        <taxon>Eukaryota</taxon>
        <taxon>Sar</taxon>
        <taxon>Alveolata</taxon>
        <taxon>Dinophyceae</taxon>
        <taxon>Suessiales</taxon>
        <taxon>Symbiodiniaceae</taxon>
        <taxon>Symbiodinium</taxon>
    </lineage>
</organism>
<protein>
    <submittedName>
        <fullName evidence="1">Uncharacterized protein</fullName>
    </submittedName>
</protein>
<proteinExistence type="predicted"/>
<dbReference type="OrthoDB" id="407500at2759"/>
<comment type="caution">
    <text evidence="1">The sequence shown here is derived from an EMBL/GenBank/DDBJ whole genome shotgun (WGS) entry which is preliminary data.</text>
</comment>
<evidence type="ECO:0000313" key="2">
    <source>
        <dbReference type="Proteomes" id="UP000604046"/>
    </source>
</evidence>
<accession>A0A812QTL6</accession>
<name>A0A812QTL6_9DINO</name>
<dbReference type="Proteomes" id="UP000604046">
    <property type="component" value="Unassembled WGS sequence"/>
</dbReference>
<evidence type="ECO:0000313" key="1">
    <source>
        <dbReference type="EMBL" id="CAE7403075.1"/>
    </source>
</evidence>
<gene>
    <name evidence="1" type="ORF">SNAT2548_LOCUS21934</name>
</gene>
<sequence>MDAQLGAETQARPTLDVTRLGRKHFVSQAGLASVLQAVRDCELPAGISATTIKRKRMASANAETPYGRILRQWDMRMQDGKTVAVNYCDPAATFFHLTCVSPSLQAFLKERLEERPSSTATPWTIVFYSDQVSPGNQLKSSNKRRLETIYWSLKELSANALCHERAWFLLTTVRSHTVQKLAGGMGQLCKYAMLSFFRQTADWTAGIQLRLGEERVFLAARVGMVISDESAVKFMFDNKGASGKVPCLLCRNVVLRRYAPPDMHDPLVQHTCWDARKFLMHTQQSLQEMARYLAQENAVLSKAQLKDLQTRLGFNFAPHGVLASQELMAKVNIPDSLCFDYMHIYYVSGLWHQESNLLLRRLWQGGVCKASDIHNFFQDFVWPSRLGSKGAGARNIFESLNKSDDELKSSASEALSAYPVLRLFLSDLLQAPGLPEGVQAAVKCYLLLARVLDWLCLAAEDGGSRHADKLRQAIEAHAKAFSHVYGEDAALPKLHMAIHLPKMLQHHTQLLSCWVHERRHKELKRFANQQMNSKTGTERSLMEEMLLCHREDLSENVLVHGVGLLDAKPAPAPVLAQFRTAFGVIPLRLLVSEKAYYAPNRWVRCGDIVLVRAEGYNGIAEVCYHCHYQDCLLTCLFFYKPIPDKSNRFRVCRDEYVFVLTETIRTVCIFKAQDGICTVAPQAYDN</sequence>
<dbReference type="AlphaFoldDB" id="A0A812QTL6"/>
<reference evidence="1" key="1">
    <citation type="submission" date="2021-02" db="EMBL/GenBank/DDBJ databases">
        <authorList>
            <person name="Dougan E. K."/>
            <person name="Rhodes N."/>
            <person name="Thang M."/>
            <person name="Chan C."/>
        </authorList>
    </citation>
    <scope>NUCLEOTIDE SEQUENCE</scope>
</reference>